<dbReference type="GO" id="GO:0005829">
    <property type="term" value="C:cytosol"/>
    <property type="evidence" value="ECO:0007669"/>
    <property type="project" value="TreeGrafter"/>
</dbReference>
<evidence type="ECO:0000256" key="10">
    <source>
        <dbReference type="RuleBase" id="RU003662"/>
    </source>
</evidence>
<dbReference type="Pfam" id="PF00290">
    <property type="entry name" value="Trp_syntA"/>
    <property type="match status" value="1"/>
</dbReference>
<protein>
    <recommendedName>
        <fullName evidence="9">Tryptophan synthase alpha chain</fullName>
        <ecNumber evidence="9">4.2.1.20</ecNumber>
    </recommendedName>
</protein>
<keyword evidence="7 9" id="KW-0456">Lyase</keyword>
<keyword evidence="5 9" id="KW-0822">Tryptophan biosynthesis</keyword>
<sequence>MGRIATCFERLHQDGRKALVAYIVAGDPSPDVTVPLMHVMVDAGVSMIELGVPFTDPEADGPVIQNAADRALAQGVSLADALLLAKSFRENDDQTPIVLMGYLNPIESMGYEAFSEAASGAGVDGTITVNIPPEEAGVLDGFLIDHGIDPVYLLAPTTTDSRADVIFEHTRGFAYYVSLKGTTGASTIQVASVTENLDRLKPKATVPLLVGFGIKNGEMAKDISRLCDGVVVGAAIVGLMEAHQNDTSALIPAVGDLVAEMRAAMDGVALSA</sequence>
<proteinExistence type="inferred from homology"/>
<keyword evidence="6 9" id="KW-0057">Aromatic amino acid biosynthesis</keyword>
<dbReference type="Gene3D" id="3.20.20.70">
    <property type="entry name" value="Aldolase class I"/>
    <property type="match status" value="1"/>
</dbReference>
<keyword evidence="4 9" id="KW-0028">Amino-acid biosynthesis</keyword>
<evidence type="ECO:0000256" key="1">
    <source>
        <dbReference type="ARBA" id="ARBA00003365"/>
    </source>
</evidence>
<organism evidence="11 12">
    <name type="scientific">OM182 bacterium MED-G24</name>
    <dbReference type="NCBI Taxonomy" id="1986255"/>
    <lineage>
        <taxon>Bacteria</taxon>
        <taxon>Pseudomonadati</taxon>
        <taxon>Pseudomonadota</taxon>
        <taxon>Gammaproteobacteria</taxon>
        <taxon>OMG group</taxon>
        <taxon>OM182 clade</taxon>
    </lineage>
</organism>
<evidence type="ECO:0000256" key="8">
    <source>
        <dbReference type="ARBA" id="ARBA00049047"/>
    </source>
</evidence>
<evidence type="ECO:0000313" key="12">
    <source>
        <dbReference type="Proteomes" id="UP000219327"/>
    </source>
</evidence>
<evidence type="ECO:0000256" key="5">
    <source>
        <dbReference type="ARBA" id="ARBA00022822"/>
    </source>
</evidence>
<dbReference type="AlphaFoldDB" id="A0A2A5WI49"/>
<name>A0A2A5WI49_9GAMM</name>
<evidence type="ECO:0000256" key="6">
    <source>
        <dbReference type="ARBA" id="ARBA00023141"/>
    </source>
</evidence>
<comment type="subunit">
    <text evidence="3 9">Tetramer of two alpha and two beta chains.</text>
</comment>
<dbReference type="NCBIfam" id="TIGR00262">
    <property type="entry name" value="trpA"/>
    <property type="match status" value="1"/>
</dbReference>
<dbReference type="GO" id="GO:0004834">
    <property type="term" value="F:tryptophan synthase activity"/>
    <property type="evidence" value="ECO:0007669"/>
    <property type="project" value="UniProtKB-UniRule"/>
</dbReference>
<evidence type="ECO:0000256" key="2">
    <source>
        <dbReference type="ARBA" id="ARBA00004733"/>
    </source>
</evidence>
<dbReference type="FunFam" id="3.20.20.70:FF:000037">
    <property type="entry name" value="Tryptophan synthase alpha chain"/>
    <property type="match status" value="1"/>
</dbReference>
<dbReference type="SUPFAM" id="SSF51366">
    <property type="entry name" value="Ribulose-phoshate binding barrel"/>
    <property type="match status" value="1"/>
</dbReference>
<comment type="caution">
    <text evidence="11">The sequence shown here is derived from an EMBL/GenBank/DDBJ whole genome shotgun (WGS) entry which is preliminary data.</text>
</comment>
<comment type="similarity">
    <text evidence="9 10">Belongs to the TrpA family.</text>
</comment>
<dbReference type="InterPro" id="IPR011060">
    <property type="entry name" value="RibuloseP-bd_barrel"/>
</dbReference>
<reference evidence="11 12" key="1">
    <citation type="submission" date="2017-08" db="EMBL/GenBank/DDBJ databases">
        <title>Fine stratification of microbial communities through a metagenomic profile of the photic zone.</title>
        <authorList>
            <person name="Haro-Moreno J.M."/>
            <person name="Lopez-Perez M."/>
            <person name="De La Torre J."/>
            <person name="Picazo A."/>
            <person name="Camacho A."/>
            <person name="Rodriguez-Valera F."/>
        </authorList>
    </citation>
    <scope>NUCLEOTIDE SEQUENCE [LARGE SCALE GENOMIC DNA]</scope>
    <source>
        <strain evidence="11">MED-G24</strain>
    </source>
</reference>
<dbReference type="PANTHER" id="PTHR43406:SF1">
    <property type="entry name" value="TRYPTOPHAN SYNTHASE ALPHA CHAIN, CHLOROPLASTIC"/>
    <property type="match status" value="1"/>
</dbReference>
<dbReference type="InterPro" id="IPR013785">
    <property type="entry name" value="Aldolase_TIM"/>
</dbReference>
<dbReference type="EC" id="4.2.1.20" evidence="9"/>
<gene>
    <name evidence="9" type="primary">trpA</name>
    <name evidence="11" type="ORF">CNE99_10280</name>
</gene>
<accession>A0A2A5WI49</accession>
<feature type="active site" description="Proton acceptor" evidence="9">
    <location>
        <position position="49"/>
    </location>
</feature>
<evidence type="ECO:0000256" key="7">
    <source>
        <dbReference type="ARBA" id="ARBA00023239"/>
    </source>
</evidence>
<dbReference type="PANTHER" id="PTHR43406">
    <property type="entry name" value="TRYPTOPHAN SYNTHASE, ALPHA CHAIN"/>
    <property type="match status" value="1"/>
</dbReference>
<comment type="function">
    <text evidence="1 9">The alpha subunit is responsible for the aldol cleavage of indoleglycerol phosphate to indole and glyceraldehyde 3-phosphate.</text>
</comment>
<evidence type="ECO:0000256" key="3">
    <source>
        <dbReference type="ARBA" id="ARBA00011270"/>
    </source>
</evidence>
<comment type="pathway">
    <text evidence="2 9">Amino-acid biosynthesis; L-tryptophan biosynthesis; L-tryptophan from chorismate: step 5/5.</text>
</comment>
<evidence type="ECO:0000256" key="4">
    <source>
        <dbReference type="ARBA" id="ARBA00022605"/>
    </source>
</evidence>
<dbReference type="CDD" id="cd04724">
    <property type="entry name" value="Tryptophan_synthase_alpha"/>
    <property type="match status" value="1"/>
</dbReference>
<comment type="catalytic activity">
    <reaction evidence="8 9">
        <text>(1S,2R)-1-C-(indol-3-yl)glycerol 3-phosphate + L-serine = D-glyceraldehyde 3-phosphate + L-tryptophan + H2O</text>
        <dbReference type="Rhea" id="RHEA:10532"/>
        <dbReference type="ChEBI" id="CHEBI:15377"/>
        <dbReference type="ChEBI" id="CHEBI:33384"/>
        <dbReference type="ChEBI" id="CHEBI:57912"/>
        <dbReference type="ChEBI" id="CHEBI:58866"/>
        <dbReference type="ChEBI" id="CHEBI:59776"/>
        <dbReference type="EC" id="4.2.1.20"/>
    </reaction>
</comment>
<dbReference type="Proteomes" id="UP000219327">
    <property type="component" value="Unassembled WGS sequence"/>
</dbReference>
<dbReference type="UniPathway" id="UPA00035">
    <property type="reaction ID" value="UER00044"/>
</dbReference>
<dbReference type="HAMAP" id="MF_00131">
    <property type="entry name" value="Trp_synth_alpha"/>
    <property type="match status" value="1"/>
</dbReference>
<dbReference type="EMBL" id="NTKD01000075">
    <property type="protein sequence ID" value="PDH36082.1"/>
    <property type="molecule type" value="Genomic_DNA"/>
</dbReference>
<feature type="active site" description="Proton acceptor" evidence="9">
    <location>
        <position position="60"/>
    </location>
</feature>
<evidence type="ECO:0000256" key="9">
    <source>
        <dbReference type="HAMAP-Rule" id="MF_00131"/>
    </source>
</evidence>
<dbReference type="InterPro" id="IPR002028">
    <property type="entry name" value="Trp_synthase_suA"/>
</dbReference>
<evidence type="ECO:0000313" key="11">
    <source>
        <dbReference type="EMBL" id="PDH36082.1"/>
    </source>
</evidence>